<dbReference type="AlphaFoldDB" id="A0A2D1U375"/>
<evidence type="ECO:0000256" key="1">
    <source>
        <dbReference type="SAM" id="Phobius"/>
    </source>
</evidence>
<dbReference type="RefSeq" id="WP_099437998.1">
    <property type="nucleotide sequence ID" value="NZ_CP024091.1"/>
</dbReference>
<sequence>MDLDETSLKEILQELLENGKTMQKVIGDLEEHLAENENQLKTLIEGNRELIASFEHKYETIEVKAPPVDLSQVNLAIIKGFVGINQAIEKGPKPIIRQIRFTLFPEQVRAPEYYHAMMRGLVWIILGSLFMILTYLLINRCI</sequence>
<keyword evidence="1" id="KW-0472">Membrane</keyword>
<reference evidence="2 3" key="1">
    <citation type="submission" date="2017-10" db="EMBL/GenBank/DDBJ databases">
        <title>Whole genome of Pedobacter ginsengisoli T01R-27 isolated from tomato rhizosphere.</title>
        <authorList>
            <person name="Weon H.-Y."/>
            <person name="Lee S.A."/>
            <person name="Sang M.K."/>
            <person name="Song J."/>
        </authorList>
    </citation>
    <scope>NUCLEOTIDE SEQUENCE [LARGE SCALE GENOMIC DNA]</scope>
    <source>
        <strain evidence="2 3">T01R-27</strain>
    </source>
</reference>
<gene>
    <name evidence="2" type="ORF">CPT03_06075</name>
</gene>
<dbReference type="KEGG" id="pgs:CPT03_06075"/>
<name>A0A2D1U375_9SPHI</name>
<evidence type="ECO:0000313" key="3">
    <source>
        <dbReference type="Proteomes" id="UP000223749"/>
    </source>
</evidence>
<dbReference type="EMBL" id="CP024091">
    <property type="protein sequence ID" value="ATP56056.1"/>
    <property type="molecule type" value="Genomic_DNA"/>
</dbReference>
<proteinExistence type="predicted"/>
<evidence type="ECO:0000313" key="2">
    <source>
        <dbReference type="EMBL" id="ATP56056.1"/>
    </source>
</evidence>
<dbReference type="OrthoDB" id="768583at2"/>
<keyword evidence="1" id="KW-1133">Transmembrane helix</keyword>
<feature type="transmembrane region" description="Helical" evidence="1">
    <location>
        <begin position="120"/>
        <end position="138"/>
    </location>
</feature>
<dbReference type="Proteomes" id="UP000223749">
    <property type="component" value="Chromosome"/>
</dbReference>
<keyword evidence="3" id="KW-1185">Reference proteome</keyword>
<organism evidence="2 3">
    <name type="scientific">Pedobacter ginsengisoli</name>
    <dbReference type="NCBI Taxonomy" id="363852"/>
    <lineage>
        <taxon>Bacteria</taxon>
        <taxon>Pseudomonadati</taxon>
        <taxon>Bacteroidota</taxon>
        <taxon>Sphingobacteriia</taxon>
        <taxon>Sphingobacteriales</taxon>
        <taxon>Sphingobacteriaceae</taxon>
        <taxon>Pedobacter</taxon>
    </lineage>
</organism>
<keyword evidence="1" id="KW-0812">Transmembrane</keyword>
<protein>
    <submittedName>
        <fullName evidence="2">Uncharacterized protein</fullName>
    </submittedName>
</protein>
<accession>A0A2D1U375</accession>